<evidence type="ECO:0000313" key="2">
    <source>
        <dbReference type="EMBL" id="PZM91624.1"/>
    </source>
</evidence>
<protein>
    <recommendedName>
        <fullName evidence="3">Cell wall-active antibiotics response LiaF-like C-terminal domain-containing protein</fullName>
    </recommendedName>
</protein>
<dbReference type="AlphaFoldDB" id="A0A2W4IYG2"/>
<proteinExistence type="predicted"/>
<evidence type="ECO:0008006" key="3">
    <source>
        <dbReference type="Google" id="ProtNLM"/>
    </source>
</evidence>
<dbReference type="EMBL" id="QGUI01000755">
    <property type="protein sequence ID" value="PZM91624.1"/>
    <property type="molecule type" value="Genomic_DNA"/>
</dbReference>
<reference evidence="2" key="1">
    <citation type="submission" date="2018-05" db="EMBL/GenBank/DDBJ databases">
        <authorList>
            <person name="Lanie J.A."/>
            <person name="Ng W.-L."/>
            <person name="Kazmierczak K.M."/>
            <person name="Andrzejewski T.M."/>
            <person name="Davidsen T.M."/>
            <person name="Wayne K.J."/>
            <person name="Tettelin H."/>
            <person name="Glass J.I."/>
            <person name="Rusch D."/>
            <person name="Podicherti R."/>
            <person name="Tsui H.-C.T."/>
            <person name="Winkler M.E."/>
        </authorList>
    </citation>
    <scope>NUCLEOTIDE SEQUENCE</scope>
    <source>
        <strain evidence="2">ZC4RG45</strain>
    </source>
</reference>
<evidence type="ECO:0000256" key="1">
    <source>
        <dbReference type="SAM" id="Phobius"/>
    </source>
</evidence>
<accession>A0A2W4IYG2</accession>
<comment type="caution">
    <text evidence="2">The sequence shown here is derived from an EMBL/GenBank/DDBJ whole genome shotgun (WGS) entry which is preliminary data.</text>
</comment>
<sequence length="160" mass="17331">MVGLGLLVGAWLGRARWLIALCVVLTLTLGVVSTTERLNIARHAPVIWHPQVIEDLQTDYELDFGDATLDLRDVDFATEPDPVRVRVKVSFGRLRVLLPPDVDVTVTARVNLGDAHVLGTDWGGIDTPRQQVTDQGADGIGGGTLLIDAEIDAGKMEVTR</sequence>
<organism evidence="2">
    <name type="scientific">Thermocrispum agreste</name>
    <dbReference type="NCBI Taxonomy" id="37925"/>
    <lineage>
        <taxon>Bacteria</taxon>
        <taxon>Bacillati</taxon>
        <taxon>Actinomycetota</taxon>
        <taxon>Actinomycetes</taxon>
        <taxon>Pseudonocardiales</taxon>
        <taxon>Pseudonocardiaceae</taxon>
        <taxon>Thermocrispum</taxon>
    </lineage>
</organism>
<keyword evidence="1" id="KW-0812">Transmembrane</keyword>
<keyword evidence="1" id="KW-1133">Transmembrane helix</keyword>
<name>A0A2W4IYG2_9PSEU</name>
<keyword evidence="1" id="KW-0472">Membrane</keyword>
<feature type="transmembrane region" description="Helical" evidence="1">
    <location>
        <begin position="15"/>
        <end position="32"/>
    </location>
</feature>
<gene>
    <name evidence="2" type="ORF">DIU77_16655</name>
</gene>